<accession>A0A2D2LX79</accession>
<dbReference type="AlphaFoldDB" id="A0A2D2LX79"/>
<proteinExistence type="predicted"/>
<keyword evidence="3" id="KW-0614">Plasmid</keyword>
<evidence type="ECO:0000256" key="1">
    <source>
        <dbReference type="SAM" id="MobiDB-lite"/>
    </source>
</evidence>
<protein>
    <recommendedName>
        <fullName evidence="2">M23ase beta-sheet core domain-containing protein</fullName>
    </recommendedName>
</protein>
<feature type="region of interest" description="Disordered" evidence="1">
    <location>
        <begin position="1"/>
        <end position="50"/>
    </location>
</feature>
<evidence type="ECO:0000313" key="4">
    <source>
        <dbReference type="Proteomes" id="UP000229340"/>
    </source>
</evidence>
<dbReference type="RefSeq" id="WP_100271003.1">
    <property type="nucleotide sequence ID" value="NZ_CP024444.1"/>
</dbReference>
<dbReference type="Gene3D" id="1.10.530.10">
    <property type="match status" value="1"/>
</dbReference>
<dbReference type="GO" id="GO:0004222">
    <property type="term" value="F:metalloendopeptidase activity"/>
    <property type="evidence" value="ECO:0007669"/>
    <property type="project" value="TreeGrafter"/>
</dbReference>
<dbReference type="Pfam" id="PF01551">
    <property type="entry name" value="Peptidase_M23"/>
    <property type="match status" value="1"/>
</dbReference>
<feature type="domain" description="M23ase beta-sheet core" evidence="2">
    <location>
        <begin position="100"/>
        <end position="186"/>
    </location>
</feature>
<sequence length="678" mass="72432">MLGSTQLVSASGTSTTTKQTTQQAQATAKQAQQSAASAPASTKGGLSSNLSGMTDDQVKSFYQKTGVLPGTAIMPWPSNLTTVTTRYGGFRWRGGAPGFHGGLDIVGGSPQLKITDNNSFVLNSGVIGGGGGNTVTIQRKHGDWYTYMHLRNPSPLRNGQPVSLGQLAGIEGMSGGTSSGVHLHLGYGISNPAEASRRRNYWLGVSPSKSLFAPSKFIRQGEGGKLTTDPTPYYNSDLPISEKSIQYYNWLGGSIRQQFNTLYGANLPVNQSYARPITRTIPALGVFNTNYEWTPEKLAAARASIVEGGVIGDMTGYSGAFNQGGMSYQVLASFISSSDGLDFGTLPQPALPPDIEHMSVNQIVDQIDSQRYGNVEWEKAAMKLSSKGMLNEYLFMTATENFIRHKNKELKKRVNGLIAAFTSAKLYEYNKKIEAIKVMADAEVVPGIIDLQLSDLGYDGSIESGDASQAGSAIDINSLPNDIKALTQALLDTISQGESSAGPKGYNAYNSGSSKGSCSKPAGGMYNFSTMTLREIANLRYAGGCKGIFAAGKYQIIPDTRLGRIQAGVVGWNTLYTPEAQEKMAMSLLMARIGKFVKYGTGSVSDAQYNLSKEWASIAIPPSYKSRYGRYIGPASCPNGKKGVSFYQGNGNNAAFCTMTNNLTAILTKIKQVHSGGQ</sequence>
<dbReference type="InterPro" id="IPR016047">
    <property type="entry name" value="M23ase_b-sheet_dom"/>
</dbReference>
<dbReference type="SUPFAM" id="SSF53955">
    <property type="entry name" value="Lysozyme-like"/>
    <property type="match status" value="1"/>
</dbReference>
<dbReference type="PANTHER" id="PTHR21666">
    <property type="entry name" value="PEPTIDASE-RELATED"/>
    <property type="match status" value="1"/>
</dbReference>
<organism evidence="3 4">
    <name type="scientific">Faucicola osloensis</name>
    <name type="common">Moraxella osloensis</name>
    <dbReference type="NCBI Taxonomy" id="34062"/>
    <lineage>
        <taxon>Bacteria</taxon>
        <taxon>Pseudomonadati</taxon>
        <taxon>Pseudomonadota</taxon>
        <taxon>Gammaproteobacteria</taxon>
        <taxon>Moraxellales</taxon>
        <taxon>Moraxellaceae</taxon>
        <taxon>Faucicola</taxon>
    </lineage>
</organism>
<dbReference type="InterPro" id="IPR050570">
    <property type="entry name" value="Cell_wall_metabolism_enzyme"/>
</dbReference>
<evidence type="ECO:0000313" key="3">
    <source>
        <dbReference type="EMBL" id="ATR79634.1"/>
    </source>
</evidence>
<dbReference type="InterPro" id="IPR011055">
    <property type="entry name" value="Dup_hybrid_motif"/>
</dbReference>
<dbReference type="InterPro" id="IPR023346">
    <property type="entry name" value="Lysozyme-like_dom_sf"/>
</dbReference>
<dbReference type="Proteomes" id="UP000229340">
    <property type="component" value="Plasmid pNP7-1"/>
</dbReference>
<dbReference type="EMBL" id="CP024444">
    <property type="protein sequence ID" value="ATR79634.1"/>
    <property type="molecule type" value="Genomic_DNA"/>
</dbReference>
<reference evidence="4" key="1">
    <citation type="submission" date="2017-10" db="EMBL/GenBank/DDBJ databases">
        <title>Complete genome sequence of Moraxella osloensis NP7 isolated from human skin.</title>
        <authorList>
            <person name="Lee K."/>
            <person name="Lim J.Y."/>
            <person name="Hwang I."/>
        </authorList>
    </citation>
    <scope>NUCLEOTIDE SEQUENCE [LARGE SCALE GENOMIC DNA]</scope>
    <source>
        <strain evidence="4">NP7</strain>
        <plasmid evidence="4">pnp7-1</plasmid>
    </source>
</reference>
<evidence type="ECO:0000259" key="2">
    <source>
        <dbReference type="Pfam" id="PF01551"/>
    </source>
</evidence>
<geneLocation type="plasmid" evidence="4">
    <name>pnp7-1</name>
</geneLocation>
<dbReference type="Gene3D" id="2.70.70.10">
    <property type="entry name" value="Glucose Permease (Domain IIA)"/>
    <property type="match status" value="1"/>
</dbReference>
<feature type="compositionally biased region" description="Low complexity" evidence="1">
    <location>
        <begin position="9"/>
        <end position="43"/>
    </location>
</feature>
<dbReference type="PANTHER" id="PTHR21666:SF270">
    <property type="entry name" value="MUREIN HYDROLASE ACTIVATOR ENVC"/>
    <property type="match status" value="1"/>
</dbReference>
<gene>
    <name evidence="3" type="ORF">NP7_09700</name>
</gene>
<dbReference type="SUPFAM" id="SSF51261">
    <property type="entry name" value="Duplicated hybrid motif"/>
    <property type="match status" value="1"/>
</dbReference>
<name>A0A2D2LX79_FAUOS</name>